<organism evidence="2 3">
    <name type="scientific">Haladaptatus litoreus</name>
    <dbReference type="NCBI Taxonomy" id="553468"/>
    <lineage>
        <taxon>Archaea</taxon>
        <taxon>Methanobacteriati</taxon>
        <taxon>Methanobacteriota</taxon>
        <taxon>Stenosarchaea group</taxon>
        <taxon>Halobacteria</taxon>
        <taxon>Halobacteriales</taxon>
        <taxon>Haladaptataceae</taxon>
        <taxon>Haladaptatus</taxon>
    </lineage>
</organism>
<dbReference type="EMBL" id="FTNO01000002">
    <property type="protein sequence ID" value="SIR58112.1"/>
    <property type="molecule type" value="Genomic_DNA"/>
</dbReference>
<reference evidence="3" key="1">
    <citation type="submission" date="2017-01" db="EMBL/GenBank/DDBJ databases">
        <authorList>
            <person name="Varghese N."/>
            <person name="Submissions S."/>
        </authorList>
    </citation>
    <scope>NUCLEOTIDE SEQUENCE [LARGE SCALE GENOMIC DNA]</scope>
    <source>
        <strain evidence="3">CGMCC 1.7737</strain>
    </source>
</reference>
<protein>
    <submittedName>
        <fullName evidence="2">Uncharacterized protein</fullName>
    </submittedName>
</protein>
<feature type="transmembrane region" description="Helical" evidence="1">
    <location>
        <begin position="20"/>
        <end position="41"/>
    </location>
</feature>
<gene>
    <name evidence="2" type="ORF">SAMN05421858_2937</name>
</gene>
<keyword evidence="1" id="KW-0812">Transmembrane</keyword>
<name>A0A1N7C3G5_9EURY</name>
<evidence type="ECO:0000313" key="3">
    <source>
        <dbReference type="Proteomes" id="UP000186914"/>
    </source>
</evidence>
<keyword evidence="1" id="KW-1133">Transmembrane helix</keyword>
<keyword evidence="3" id="KW-1185">Reference proteome</keyword>
<accession>A0A1N7C3G5</accession>
<dbReference type="Proteomes" id="UP000186914">
    <property type="component" value="Unassembled WGS sequence"/>
</dbReference>
<dbReference type="AlphaFoldDB" id="A0A1N7C3G5"/>
<sequence length="55" mass="6068">MLFYATLALFGLSMVEIPFLLIPVVSYGSTLLIAYGVVYGLDYRLFLSKSADSVE</sequence>
<keyword evidence="1" id="KW-0472">Membrane</keyword>
<evidence type="ECO:0000256" key="1">
    <source>
        <dbReference type="SAM" id="Phobius"/>
    </source>
</evidence>
<evidence type="ECO:0000313" key="2">
    <source>
        <dbReference type="EMBL" id="SIR58112.1"/>
    </source>
</evidence>
<proteinExistence type="predicted"/>